<dbReference type="InterPro" id="IPR038441">
    <property type="entry name" value="THAP_Znf_sf"/>
</dbReference>
<comment type="subcellular location">
    <subcellularLocation>
        <location evidence="1">Nucleus</location>
        <location evidence="1">Nucleoplasm</location>
    </subcellularLocation>
</comment>
<dbReference type="Gene3D" id="6.20.210.20">
    <property type="entry name" value="THAP domain"/>
    <property type="match status" value="1"/>
</dbReference>
<dbReference type="GO" id="GO:0043565">
    <property type="term" value="F:sequence-specific DNA binding"/>
    <property type="evidence" value="ECO:0007669"/>
    <property type="project" value="InterPro"/>
</dbReference>
<dbReference type="PROSITE" id="PS50950">
    <property type="entry name" value="ZF_THAP"/>
    <property type="match status" value="1"/>
</dbReference>
<accession>A0A2S2Q4Y3</accession>
<gene>
    <name evidence="14" type="primary">THAP2_0</name>
    <name evidence="14" type="ORF">g.149029</name>
</gene>
<evidence type="ECO:0000256" key="4">
    <source>
        <dbReference type="ARBA" id="ARBA00022771"/>
    </source>
</evidence>
<proteinExistence type="inferred from homology"/>
<evidence type="ECO:0000256" key="9">
    <source>
        <dbReference type="ARBA" id="ARBA00023163"/>
    </source>
</evidence>
<evidence type="ECO:0000313" key="14">
    <source>
        <dbReference type="EMBL" id="MBY72797.1"/>
    </source>
</evidence>
<keyword evidence="10" id="KW-0539">Nucleus</keyword>
<evidence type="ECO:0000259" key="13">
    <source>
        <dbReference type="PROSITE" id="PS50950"/>
    </source>
</evidence>
<evidence type="ECO:0000256" key="12">
    <source>
        <dbReference type="PROSITE-ProRule" id="PRU00309"/>
    </source>
</evidence>
<evidence type="ECO:0000256" key="2">
    <source>
        <dbReference type="ARBA" id="ARBA00006177"/>
    </source>
</evidence>
<name>A0A2S2Q4Y3_9HEMI</name>
<evidence type="ECO:0000256" key="1">
    <source>
        <dbReference type="ARBA" id="ARBA00004642"/>
    </source>
</evidence>
<dbReference type="AlphaFoldDB" id="A0A2S2Q4Y3"/>
<keyword evidence="4 12" id="KW-0863">Zinc-finger</keyword>
<dbReference type="InterPro" id="IPR026516">
    <property type="entry name" value="THAP1/10"/>
</dbReference>
<dbReference type="SMART" id="SM00980">
    <property type="entry name" value="THAP"/>
    <property type="match status" value="1"/>
</dbReference>
<keyword evidence="9" id="KW-0804">Transcription</keyword>
<keyword evidence="5" id="KW-0862">Zinc</keyword>
<keyword evidence="7" id="KW-0175">Coiled coil</keyword>
<evidence type="ECO:0000256" key="10">
    <source>
        <dbReference type="ARBA" id="ARBA00023242"/>
    </source>
</evidence>
<dbReference type="PANTHER" id="PTHR46600:SF1">
    <property type="entry name" value="THAP DOMAIN-CONTAINING PROTEIN 1"/>
    <property type="match status" value="1"/>
</dbReference>
<evidence type="ECO:0000256" key="7">
    <source>
        <dbReference type="ARBA" id="ARBA00023054"/>
    </source>
</evidence>
<dbReference type="SUPFAM" id="SSF57716">
    <property type="entry name" value="Glucocorticoid receptor-like (DNA-binding domain)"/>
    <property type="match status" value="1"/>
</dbReference>
<dbReference type="GO" id="GO:0005654">
    <property type="term" value="C:nucleoplasm"/>
    <property type="evidence" value="ECO:0007669"/>
    <property type="project" value="UniProtKB-SubCell"/>
</dbReference>
<evidence type="ECO:0000256" key="6">
    <source>
        <dbReference type="ARBA" id="ARBA00023015"/>
    </source>
</evidence>
<keyword evidence="11" id="KW-0131">Cell cycle</keyword>
<dbReference type="PANTHER" id="PTHR46600">
    <property type="entry name" value="THAP DOMAIN-CONTAINING"/>
    <property type="match status" value="1"/>
</dbReference>
<reference evidence="14" key="1">
    <citation type="submission" date="2018-04" db="EMBL/GenBank/DDBJ databases">
        <title>Transcriptome assembly of Sipha flava.</title>
        <authorList>
            <person name="Scully E.D."/>
            <person name="Geib S.M."/>
            <person name="Palmer N.A."/>
            <person name="Koch K."/>
            <person name="Bradshaw J."/>
            <person name="Heng-Moss T."/>
            <person name="Sarath G."/>
        </authorList>
    </citation>
    <scope>NUCLEOTIDE SEQUENCE</scope>
</reference>
<keyword evidence="8 12" id="KW-0238">DNA-binding</keyword>
<sequence>MPYKCCVDGCRSKDGVVGSTTKLFRFPIDEIRRQKWVDSIQRDNFIPTKYSRLCSLHFNNSEFVEAPEKLILKNTAIPSNCNYAKRATKCLSNKFDHDYSSSVSSLSNIINIPTNSNTLTTFPNVPIDSGVENAGCNYEAIDLTFIGPNFSQSPHTPTYTPTLKRKFNKKLFDTPKKTDLKNRIKLLQQTVRRQNTKINYLEVFIKKLKNKINDYSSPTYSKAISERDYYF</sequence>
<dbReference type="GO" id="GO:0008270">
    <property type="term" value="F:zinc ion binding"/>
    <property type="evidence" value="ECO:0007669"/>
    <property type="project" value="UniProtKB-KW"/>
</dbReference>
<dbReference type="Pfam" id="PF05485">
    <property type="entry name" value="THAP"/>
    <property type="match status" value="1"/>
</dbReference>
<evidence type="ECO:0000256" key="5">
    <source>
        <dbReference type="ARBA" id="ARBA00022833"/>
    </source>
</evidence>
<dbReference type="EMBL" id="GGMS01003594">
    <property type="protein sequence ID" value="MBY72797.1"/>
    <property type="molecule type" value="Transcribed_RNA"/>
</dbReference>
<organism evidence="14">
    <name type="scientific">Sipha flava</name>
    <name type="common">yellow sugarcane aphid</name>
    <dbReference type="NCBI Taxonomy" id="143950"/>
    <lineage>
        <taxon>Eukaryota</taxon>
        <taxon>Metazoa</taxon>
        <taxon>Ecdysozoa</taxon>
        <taxon>Arthropoda</taxon>
        <taxon>Hexapoda</taxon>
        <taxon>Insecta</taxon>
        <taxon>Pterygota</taxon>
        <taxon>Neoptera</taxon>
        <taxon>Paraneoptera</taxon>
        <taxon>Hemiptera</taxon>
        <taxon>Sternorrhyncha</taxon>
        <taxon>Aphidomorpha</taxon>
        <taxon>Aphidoidea</taxon>
        <taxon>Aphididae</taxon>
        <taxon>Sipha</taxon>
    </lineage>
</organism>
<feature type="domain" description="THAP-type" evidence="13">
    <location>
        <begin position="1"/>
        <end position="81"/>
    </location>
</feature>
<keyword evidence="3" id="KW-0479">Metal-binding</keyword>
<comment type="similarity">
    <text evidence="2">Belongs to the THAP1 family.</text>
</comment>
<keyword evidence="6" id="KW-0805">Transcription regulation</keyword>
<evidence type="ECO:0000256" key="11">
    <source>
        <dbReference type="ARBA" id="ARBA00023306"/>
    </source>
</evidence>
<evidence type="ECO:0000256" key="3">
    <source>
        <dbReference type="ARBA" id="ARBA00022723"/>
    </source>
</evidence>
<dbReference type="OrthoDB" id="6617606at2759"/>
<protein>
    <submittedName>
        <fullName evidence="14">THAP domain-containing protein 2</fullName>
    </submittedName>
</protein>
<dbReference type="InterPro" id="IPR006612">
    <property type="entry name" value="THAP_Znf"/>
</dbReference>
<evidence type="ECO:0000256" key="8">
    <source>
        <dbReference type="ARBA" id="ARBA00023125"/>
    </source>
</evidence>